<dbReference type="InterPro" id="IPR013229">
    <property type="entry name" value="PEGA"/>
</dbReference>
<feature type="chain" id="PRO_5035793294" description="Peptidase M14 domain-containing protein" evidence="11">
    <location>
        <begin position="19"/>
        <end position="1368"/>
    </location>
</feature>
<feature type="transmembrane region" description="Helical" evidence="10">
    <location>
        <begin position="1256"/>
        <end position="1280"/>
    </location>
</feature>
<evidence type="ECO:0000256" key="2">
    <source>
        <dbReference type="ARBA" id="ARBA00005988"/>
    </source>
</evidence>
<sequence>MVLLNLLLFVLCLIIVKSESGCEESYLPNEKLGVCLKNLTEHYGKLAKLHTIGKSVEGRDMWALELSDNVGNRSLLKPMFKFVANIHGDETVGRELLYRLASYLLENYGRDQEVTDLLKTTDIYLVPSLNPDGFAASTEGLCESIEVVSSKPYLKGRSNVNGVDLNRDFPERLNSHESSDIFEGRQLETTYIMKWIKTNPFVLSASLHGGSVVASYPFDSGLRDETDAETPDGAVFQELSHVYADNHKYMHKGNICKNDDFSKNRGITNGNEWYRVTGGMQDFNYLHSNCFEITLELSCCKYPKRNELEAEWDNNRQSLIEFMKNVHMGVKGVISLEDGTPVPQAAIEIIGNGHKVYSTDRGEYWRLLLPGQYTMKVSAPSCDNVTLPVSVAKGSSTVLNVTMKISRSFVQTENELGEDQYGFLIPVEFSHHHYKQMEEVLTDLNKAYPSITRLYTIGQSVMRRNLYVLEISNNPGIHEKGEPEFKYVANMHGNEVVGKEMVLLLARYICQQYGRNERITKLVNSTRIHILPSMNPDGYEISKEGDDSSLHGRANIRDVDLNRNFPDQYQQTMINAKQEPETKAVMQWLEEYPFVLSGNLHGGALVANYPFDDYPPNKHNKTVENQTPDHAMFKYLAKVYSYAHPEMYRGPICPKFPEKFDEGIVNGAKWYEVIGGMQDYNYLHSNCMELTIEMGCYKYPYAKDLPKFWMDNREPLLKFMEQVHKGVKGVVTSSSGNPISNATIQVEGVGRPVTTAIYGDYWKLLPPGTYTITVSAPDFEDQSKNITIRDLATADFTLLRNDPYSWSVENDHGQKKNIQEMLTYLSSEEIQNELKKVDIGSPNIAQYDSENGLPFLKISSNVAWGSESKFQVALLGGLYGIEPVGSELSLRIARHLTAAFRNNEPSARAVLENAVIYVVPTIDELEYTEKPTCYSAGVGNKSVANDVIFNANTSKAFAFSKFLQENKIDFILSIESGGLGLRHASDSDPTRTDVFNMFNEIFLETKPKKMSKCIDTHLSAIDSTRQMFLEKINDQFNIPMFSLQTSCCNYVQPNMIPDVYRQYLNPLKSLLSAVVQGIRIQVVDTKGSPMRLAQIQVNDSSHLYTASSDQAFVKMTLPVGNYALQISCPHHIIKHLTVSVTKGEVHNLRIPLEPNEYYLPPVAHPLNVPGVAGYVTDMSHRLLKTFVVVVEGTNLSYHGDGRTGFWIQLPKGEHTVVASAEGYSPSTKLVTLNENKSIKIIFTLMRDQDVMGLPRIVFVLLAALIMMLCLGIGIFFYMLCMKDDSMKSSKGGFSLLPQKSSFFYEEDDDETELFKTPIRAGVKLAPYYDNSDIEECESLSIEDDDDDDEQEIVDISEIQKGFTNYRNT</sequence>
<gene>
    <name evidence="13" type="ORF">GE061_000722</name>
</gene>
<dbReference type="PANTHER" id="PTHR11532:SF62">
    <property type="entry name" value="CARBOXYPEPTIDASE D"/>
    <property type="match status" value="1"/>
</dbReference>
<evidence type="ECO:0000313" key="13">
    <source>
        <dbReference type="EMBL" id="KAF6216380.1"/>
    </source>
</evidence>
<dbReference type="SUPFAM" id="SSF49464">
    <property type="entry name" value="Carboxypeptidase regulatory domain-like"/>
    <property type="match status" value="3"/>
</dbReference>
<keyword evidence="3" id="KW-0121">Carboxypeptidase</keyword>
<reference evidence="13" key="1">
    <citation type="journal article" date="2021" name="Mol. Ecol. Resour.">
        <title>Apolygus lucorum genome provides insights into omnivorousness and mesophyll feeding.</title>
        <authorList>
            <person name="Liu Y."/>
            <person name="Liu H."/>
            <person name="Wang H."/>
            <person name="Huang T."/>
            <person name="Liu B."/>
            <person name="Yang B."/>
            <person name="Yin L."/>
            <person name="Li B."/>
            <person name="Zhang Y."/>
            <person name="Zhang S."/>
            <person name="Jiang F."/>
            <person name="Zhang X."/>
            <person name="Ren Y."/>
            <person name="Wang B."/>
            <person name="Wang S."/>
            <person name="Lu Y."/>
            <person name="Wu K."/>
            <person name="Fan W."/>
            <person name="Wang G."/>
        </authorList>
    </citation>
    <scope>NUCLEOTIDE SEQUENCE</scope>
    <source>
        <strain evidence="13">12Hb</strain>
    </source>
</reference>
<feature type="signal peptide" evidence="11">
    <location>
        <begin position="1"/>
        <end position="18"/>
    </location>
</feature>
<dbReference type="PROSITE" id="PS00132">
    <property type="entry name" value="CARBOXYPEPT_ZN_1"/>
    <property type="match status" value="2"/>
</dbReference>
<keyword evidence="5" id="KW-0479">Metal-binding</keyword>
<keyword evidence="11" id="KW-0732">Signal</keyword>
<dbReference type="FunFam" id="3.40.630.10:FF:000020">
    <property type="entry name" value="Carboxypeptidase D"/>
    <property type="match status" value="2"/>
</dbReference>
<keyword evidence="10" id="KW-1133">Transmembrane helix</keyword>
<dbReference type="Gene3D" id="2.60.40.1120">
    <property type="entry name" value="Carboxypeptidase-like, regulatory domain"/>
    <property type="match status" value="4"/>
</dbReference>
<dbReference type="SUPFAM" id="SSF49452">
    <property type="entry name" value="Starch-binding domain-like"/>
    <property type="match status" value="1"/>
</dbReference>
<evidence type="ECO:0000256" key="10">
    <source>
        <dbReference type="SAM" id="Phobius"/>
    </source>
</evidence>
<dbReference type="CDD" id="cd11308">
    <property type="entry name" value="Peptidase_M14NE-CP-C_like"/>
    <property type="match status" value="2"/>
</dbReference>
<comment type="cofactor">
    <cofactor evidence="1">
        <name>Zn(2+)</name>
        <dbReference type="ChEBI" id="CHEBI:29105"/>
    </cofactor>
</comment>
<keyword evidence="7" id="KW-0862">Zinc</keyword>
<dbReference type="OrthoDB" id="10249045at2759"/>
<keyword evidence="6" id="KW-0378">Hydrolase</keyword>
<dbReference type="PANTHER" id="PTHR11532">
    <property type="entry name" value="PROTEASE M14 CARBOXYPEPTIDASE"/>
    <property type="match status" value="1"/>
</dbReference>
<evidence type="ECO:0000256" key="5">
    <source>
        <dbReference type="ARBA" id="ARBA00022723"/>
    </source>
</evidence>
<evidence type="ECO:0000256" key="1">
    <source>
        <dbReference type="ARBA" id="ARBA00001947"/>
    </source>
</evidence>
<evidence type="ECO:0000256" key="3">
    <source>
        <dbReference type="ARBA" id="ARBA00022645"/>
    </source>
</evidence>
<protein>
    <recommendedName>
        <fullName evidence="12">Peptidase M14 domain-containing protein</fullName>
    </recommendedName>
</protein>
<keyword evidence="10" id="KW-0472">Membrane</keyword>
<keyword evidence="4" id="KW-0645">Protease</keyword>
<comment type="caution">
    <text evidence="13">The sequence shown here is derived from an EMBL/GenBank/DDBJ whole genome shotgun (WGS) entry which is preliminary data.</text>
</comment>
<evidence type="ECO:0000256" key="6">
    <source>
        <dbReference type="ARBA" id="ARBA00022801"/>
    </source>
</evidence>
<dbReference type="Pfam" id="PF13620">
    <property type="entry name" value="CarboxypepD_reg"/>
    <property type="match status" value="2"/>
</dbReference>
<dbReference type="GO" id="GO:0006518">
    <property type="term" value="P:peptide metabolic process"/>
    <property type="evidence" value="ECO:0007669"/>
    <property type="project" value="TreeGrafter"/>
</dbReference>
<dbReference type="GO" id="GO:0005615">
    <property type="term" value="C:extracellular space"/>
    <property type="evidence" value="ECO:0007669"/>
    <property type="project" value="TreeGrafter"/>
</dbReference>
<feature type="active site" description="Proton donor/acceptor" evidence="9">
    <location>
        <position position="296"/>
    </location>
</feature>
<evidence type="ECO:0000313" key="14">
    <source>
        <dbReference type="Proteomes" id="UP000466442"/>
    </source>
</evidence>
<evidence type="ECO:0000256" key="9">
    <source>
        <dbReference type="PROSITE-ProRule" id="PRU01379"/>
    </source>
</evidence>
<dbReference type="InterPro" id="IPR050753">
    <property type="entry name" value="Peptidase_M14_domain"/>
</dbReference>
<dbReference type="InterPro" id="IPR057247">
    <property type="entry name" value="CARBOXYPEPT_ZN_2"/>
</dbReference>
<dbReference type="GO" id="GO:0008270">
    <property type="term" value="F:zinc ion binding"/>
    <property type="evidence" value="ECO:0007669"/>
    <property type="project" value="InterPro"/>
</dbReference>
<dbReference type="Pfam" id="PF00246">
    <property type="entry name" value="Peptidase_M14"/>
    <property type="match status" value="2"/>
</dbReference>
<dbReference type="PROSITE" id="PS52035">
    <property type="entry name" value="PEPTIDASE_M14"/>
    <property type="match status" value="2"/>
</dbReference>
<dbReference type="GO" id="GO:0030246">
    <property type="term" value="F:carbohydrate binding"/>
    <property type="evidence" value="ECO:0007669"/>
    <property type="project" value="InterPro"/>
</dbReference>
<evidence type="ECO:0000256" key="11">
    <source>
        <dbReference type="SAM" id="SignalP"/>
    </source>
</evidence>
<proteinExistence type="inferred from homology"/>
<comment type="similarity">
    <text evidence="2 9">Belongs to the peptidase M14 family.</text>
</comment>
<accession>A0A8S9Y533</accession>
<dbReference type="Pfam" id="PF08308">
    <property type="entry name" value="PEGA"/>
    <property type="match status" value="1"/>
</dbReference>
<dbReference type="PROSITE" id="PS00133">
    <property type="entry name" value="CARBOXYPEPT_ZN_2"/>
    <property type="match status" value="2"/>
</dbReference>
<dbReference type="InterPro" id="IPR013784">
    <property type="entry name" value="Carb-bd-like_fold"/>
</dbReference>
<feature type="active site" description="Proton donor/acceptor" evidence="9">
    <location>
        <position position="693"/>
    </location>
</feature>
<evidence type="ECO:0000256" key="7">
    <source>
        <dbReference type="ARBA" id="ARBA00022833"/>
    </source>
</evidence>
<keyword evidence="8" id="KW-0325">Glycoprotein</keyword>
<feature type="domain" description="Peptidase M14" evidence="12">
    <location>
        <begin position="25"/>
        <end position="326"/>
    </location>
</feature>
<dbReference type="Proteomes" id="UP000466442">
    <property type="component" value="Linkage Group LG1"/>
</dbReference>
<dbReference type="InterPro" id="IPR008969">
    <property type="entry name" value="CarboxyPept-like_regulatory"/>
</dbReference>
<organism evidence="13 14">
    <name type="scientific">Apolygus lucorum</name>
    <name type="common">Small green plant bug</name>
    <name type="synonym">Lygocoris lucorum</name>
    <dbReference type="NCBI Taxonomy" id="248454"/>
    <lineage>
        <taxon>Eukaryota</taxon>
        <taxon>Metazoa</taxon>
        <taxon>Ecdysozoa</taxon>
        <taxon>Arthropoda</taxon>
        <taxon>Hexapoda</taxon>
        <taxon>Insecta</taxon>
        <taxon>Pterygota</taxon>
        <taxon>Neoptera</taxon>
        <taxon>Paraneoptera</taxon>
        <taxon>Hemiptera</taxon>
        <taxon>Heteroptera</taxon>
        <taxon>Panheteroptera</taxon>
        <taxon>Cimicomorpha</taxon>
        <taxon>Miridae</taxon>
        <taxon>Mirini</taxon>
        <taxon>Apolygus</taxon>
    </lineage>
</organism>
<dbReference type="InterPro" id="IPR000834">
    <property type="entry name" value="Peptidase_M14"/>
</dbReference>
<name>A0A8S9Y533_APOLU</name>
<dbReference type="Gene3D" id="3.40.630.10">
    <property type="entry name" value="Zn peptidases"/>
    <property type="match status" value="3"/>
</dbReference>
<feature type="domain" description="Peptidase M14" evidence="12">
    <location>
        <begin position="430"/>
        <end position="723"/>
    </location>
</feature>
<dbReference type="CDD" id="cd03858">
    <property type="entry name" value="M14_CP_N-E_like"/>
    <property type="match status" value="1"/>
</dbReference>
<dbReference type="SMART" id="SM00631">
    <property type="entry name" value="Zn_pept"/>
    <property type="match status" value="2"/>
</dbReference>
<dbReference type="SUPFAM" id="SSF53187">
    <property type="entry name" value="Zn-dependent exopeptidases"/>
    <property type="match status" value="3"/>
</dbReference>
<dbReference type="InterPro" id="IPR057246">
    <property type="entry name" value="CARBOXYPEPT_ZN_1"/>
</dbReference>
<dbReference type="EMBL" id="WIXP02000001">
    <property type="protein sequence ID" value="KAF6216380.1"/>
    <property type="molecule type" value="Genomic_DNA"/>
</dbReference>
<keyword evidence="10" id="KW-0812">Transmembrane</keyword>
<evidence type="ECO:0000259" key="12">
    <source>
        <dbReference type="PROSITE" id="PS52035"/>
    </source>
</evidence>
<dbReference type="PRINTS" id="PR00765">
    <property type="entry name" value="CRBOXYPTASEA"/>
</dbReference>
<evidence type="ECO:0000256" key="8">
    <source>
        <dbReference type="ARBA" id="ARBA00023180"/>
    </source>
</evidence>
<keyword evidence="14" id="KW-1185">Reference proteome</keyword>
<dbReference type="GO" id="GO:0004181">
    <property type="term" value="F:metallocarboxypeptidase activity"/>
    <property type="evidence" value="ECO:0007669"/>
    <property type="project" value="InterPro"/>
</dbReference>
<dbReference type="GO" id="GO:0016485">
    <property type="term" value="P:protein processing"/>
    <property type="evidence" value="ECO:0007669"/>
    <property type="project" value="TreeGrafter"/>
</dbReference>
<evidence type="ECO:0000256" key="4">
    <source>
        <dbReference type="ARBA" id="ARBA00022670"/>
    </source>
</evidence>